<sequence length="81" mass="10240">MELQLLIELYIQFQYFHDFIISQLRYINTYTLYSFRKYYQLERRFILEIHLLLMLQLQKLVWISQNINLSLEYAYCCKQSW</sequence>
<keyword evidence="2" id="KW-1185">Reference proteome</keyword>
<evidence type="ECO:0000313" key="2">
    <source>
        <dbReference type="Proteomes" id="UP000692954"/>
    </source>
</evidence>
<comment type="caution">
    <text evidence="1">The sequence shown here is derived from an EMBL/GenBank/DDBJ whole genome shotgun (WGS) entry which is preliminary data.</text>
</comment>
<proteinExistence type="predicted"/>
<reference evidence="1" key="1">
    <citation type="submission" date="2021-01" db="EMBL/GenBank/DDBJ databases">
        <authorList>
            <consortium name="Genoscope - CEA"/>
            <person name="William W."/>
        </authorList>
    </citation>
    <scope>NUCLEOTIDE SEQUENCE</scope>
</reference>
<gene>
    <name evidence="1" type="ORF">PSON_ATCC_30995.1.T2670004</name>
</gene>
<evidence type="ECO:0000313" key="1">
    <source>
        <dbReference type="EMBL" id="CAD8130156.1"/>
    </source>
</evidence>
<name>A0A8S1RPX9_9CILI</name>
<accession>A0A8S1RPX9</accession>
<dbReference type="Proteomes" id="UP000692954">
    <property type="component" value="Unassembled WGS sequence"/>
</dbReference>
<dbReference type="AlphaFoldDB" id="A0A8S1RPX9"/>
<dbReference type="EMBL" id="CAJJDN010000267">
    <property type="protein sequence ID" value="CAD8130156.1"/>
    <property type="molecule type" value="Genomic_DNA"/>
</dbReference>
<organism evidence="1 2">
    <name type="scientific">Paramecium sonneborni</name>
    <dbReference type="NCBI Taxonomy" id="65129"/>
    <lineage>
        <taxon>Eukaryota</taxon>
        <taxon>Sar</taxon>
        <taxon>Alveolata</taxon>
        <taxon>Ciliophora</taxon>
        <taxon>Intramacronucleata</taxon>
        <taxon>Oligohymenophorea</taxon>
        <taxon>Peniculida</taxon>
        <taxon>Parameciidae</taxon>
        <taxon>Paramecium</taxon>
    </lineage>
</organism>
<protein>
    <submittedName>
        <fullName evidence="1">Uncharacterized protein</fullName>
    </submittedName>
</protein>